<dbReference type="InterPro" id="IPR009057">
    <property type="entry name" value="Homeodomain-like_sf"/>
</dbReference>
<accession>A0A2T3BG54</accession>
<evidence type="ECO:0000256" key="4">
    <source>
        <dbReference type="PROSITE-ProRule" id="PRU00108"/>
    </source>
</evidence>
<keyword evidence="2 4" id="KW-0371">Homeobox</keyword>
<dbReference type="InParanoid" id="A0A2T3BG54"/>
<feature type="compositionally biased region" description="Acidic residues" evidence="5">
    <location>
        <begin position="388"/>
        <end position="400"/>
    </location>
</feature>
<dbReference type="SUPFAM" id="SSF46689">
    <property type="entry name" value="Homeodomain-like"/>
    <property type="match status" value="1"/>
</dbReference>
<dbReference type="InterPro" id="IPR050224">
    <property type="entry name" value="TALE_homeobox"/>
</dbReference>
<evidence type="ECO:0000259" key="6">
    <source>
        <dbReference type="PROSITE" id="PS50071"/>
    </source>
</evidence>
<dbReference type="Proteomes" id="UP000241818">
    <property type="component" value="Unassembled WGS sequence"/>
</dbReference>
<keyword evidence="8" id="KW-1185">Reference proteome</keyword>
<feature type="compositionally biased region" description="Basic and acidic residues" evidence="5">
    <location>
        <begin position="352"/>
        <end position="363"/>
    </location>
</feature>
<feature type="compositionally biased region" description="Polar residues" evidence="5">
    <location>
        <begin position="125"/>
        <end position="137"/>
    </location>
</feature>
<dbReference type="Pfam" id="PF05920">
    <property type="entry name" value="Homeobox_KN"/>
    <property type="match status" value="1"/>
</dbReference>
<dbReference type="EMBL" id="KZ679006">
    <property type="protein sequence ID" value="PSS28355.1"/>
    <property type="molecule type" value="Genomic_DNA"/>
</dbReference>
<evidence type="ECO:0000256" key="5">
    <source>
        <dbReference type="SAM" id="MobiDB-lite"/>
    </source>
</evidence>
<name>A0A2T3BG54_AMORE</name>
<dbReference type="PROSITE" id="PS50071">
    <property type="entry name" value="HOMEOBOX_2"/>
    <property type="match status" value="1"/>
</dbReference>
<dbReference type="AlphaFoldDB" id="A0A2T3BG54"/>
<proteinExistence type="predicted"/>
<feature type="region of interest" description="Disordered" evidence="5">
    <location>
        <begin position="55"/>
        <end position="182"/>
    </location>
</feature>
<dbReference type="CDD" id="cd00086">
    <property type="entry name" value="homeodomain"/>
    <property type="match status" value="1"/>
</dbReference>
<evidence type="ECO:0000313" key="7">
    <source>
        <dbReference type="EMBL" id="PSS28355.1"/>
    </source>
</evidence>
<evidence type="ECO:0000256" key="2">
    <source>
        <dbReference type="ARBA" id="ARBA00023155"/>
    </source>
</evidence>
<dbReference type="OrthoDB" id="10056939at2759"/>
<dbReference type="InterPro" id="IPR008422">
    <property type="entry name" value="KN_HD"/>
</dbReference>
<keyword evidence="1 4" id="KW-0238">DNA-binding</keyword>
<dbReference type="InterPro" id="IPR001356">
    <property type="entry name" value="HD"/>
</dbReference>
<feature type="domain" description="Homeobox" evidence="6">
    <location>
        <begin position="282"/>
        <end position="345"/>
    </location>
</feature>
<dbReference type="PANTHER" id="PTHR11850">
    <property type="entry name" value="HOMEOBOX PROTEIN TRANSCRIPTION FACTORS"/>
    <property type="match status" value="1"/>
</dbReference>
<protein>
    <recommendedName>
        <fullName evidence="6">Homeobox domain-containing protein</fullName>
    </recommendedName>
</protein>
<feature type="DNA-binding region" description="Homeobox" evidence="4">
    <location>
        <begin position="284"/>
        <end position="346"/>
    </location>
</feature>
<dbReference type="GO" id="GO:0006355">
    <property type="term" value="P:regulation of DNA-templated transcription"/>
    <property type="evidence" value="ECO:0007669"/>
    <property type="project" value="InterPro"/>
</dbReference>
<organism evidence="7 8">
    <name type="scientific">Amorphotheca resinae ATCC 22711</name>
    <dbReference type="NCBI Taxonomy" id="857342"/>
    <lineage>
        <taxon>Eukaryota</taxon>
        <taxon>Fungi</taxon>
        <taxon>Dikarya</taxon>
        <taxon>Ascomycota</taxon>
        <taxon>Pezizomycotina</taxon>
        <taxon>Leotiomycetes</taxon>
        <taxon>Helotiales</taxon>
        <taxon>Amorphothecaceae</taxon>
        <taxon>Amorphotheca</taxon>
    </lineage>
</organism>
<evidence type="ECO:0000313" key="8">
    <source>
        <dbReference type="Proteomes" id="UP000241818"/>
    </source>
</evidence>
<feature type="compositionally biased region" description="Polar residues" evidence="5">
    <location>
        <begin position="160"/>
        <end position="180"/>
    </location>
</feature>
<sequence length="417" mass="46123">MSALAVRAPSLLPSPGGAVWEDRRGPEFISRPRAETLPSERVELPSIRQAIPEIHQVRGTWTEPDYRTESVPYSPPERLGASIAPEYVQSPYKRRRLSSQEDAFDARDPVAPRLYKSPPRPYQPPSATVSPRSGSRRTSIFSTSESWTSSAHTSPHMRGQSVSTMRSPPPFDSSSITQSKWRPKLPSLPALTFEAPASQAPRAPSTWGEYTPESARSGAPPFNHQSTPPLTFQYQPHGLSYSGPSTSFPVSHDRTPFSNSHHSGFPAGFQYPMEVNEMGNDSKQRKRRGNLPKETTDKLRAWFVAHLQHPYPTEGEKQELMRQTGLQMNQISNWFINSRRRQLPAMINNARAESDAKSARSGEGKTSGGSTGDCGDDRGKRSSPSGDSDGDGSGYDEEYEGPGRRSGAQRIQEKEST</sequence>
<dbReference type="Gene3D" id="1.10.10.60">
    <property type="entry name" value="Homeodomain-like"/>
    <property type="match status" value="1"/>
</dbReference>
<dbReference type="RefSeq" id="XP_024725880.1">
    <property type="nucleotide sequence ID" value="XM_024869722.1"/>
</dbReference>
<reference evidence="7 8" key="1">
    <citation type="journal article" date="2018" name="New Phytol.">
        <title>Comparative genomics and transcriptomics depict ericoid mycorrhizal fungi as versatile saprotrophs and plant mutualists.</title>
        <authorList>
            <person name="Martino E."/>
            <person name="Morin E."/>
            <person name="Grelet G.A."/>
            <person name="Kuo A."/>
            <person name="Kohler A."/>
            <person name="Daghino S."/>
            <person name="Barry K.W."/>
            <person name="Cichocki N."/>
            <person name="Clum A."/>
            <person name="Dockter R.B."/>
            <person name="Hainaut M."/>
            <person name="Kuo R.C."/>
            <person name="LaButti K."/>
            <person name="Lindahl B.D."/>
            <person name="Lindquist E.A."/>
            <person name="Lipzen A."/>
            <person name="Khouja H.R."/>
            <person name="Magnuson J."/>
            <person name="Murat C."/>
            <person name="Ohm R.A."/>
            <person name="Singer S.W."/>
            <person name="Spatafora J.W."/>
            <person name="Wang M."/>
            <person name="Veneault-Fourrey C."/>
            <person name="Henrissat B."/>
            <person name="Grigoriev I.V."/>
            <person name="Martin F.M."/>
            <person name="Perotto S."/>
        </authorList>
    </citation>
    <scope>NUCLEOTIDE SEQUENCE [LARGE SCALE GENOMIC DNA]</scope>
    <source>
        <strain evidence="7 8">ATCC 22711</strain>
    </source>
</reference>
<dbReference type="SMART" id="SM00389">
    <property type="entry name" value="HOX"/>
    <property type="match status" value="1"/>
</dbReference>
<keyword evidence="3 4" id="KW-0539">Nucleus</keyword>
<evidence type="ECO:0000256" key="1">
    <source>
        <dbReference type="ARBA" id="ARBA00023125"/>
    </source>
</evidence>
<comment type="subcellular location">
    <subcellularLocation>
        <location evidence="4">Nucleus</location>
    </subcellularLocation>
</comment>
<feature type="region of interest" description="Disordered" evidence="5">
    <location>
        <begin position="349"/>
        <end position="417"/>
    </location>
</feature>
<dbReference type="GO" id="GO:0005634">
    <property type="term" value="C:nucleus"/>
    <property type="evidence" value="ECO:0007669"/>
    <property type="project" value="UniProtKB-SubCell"/>
</dbReference>
<dbReference type="GO" id="GO:0003677">
    <property type="term" value="F:DNA binding"/>
    <property type="evidence" value="ECO:0007669"/>
    <property type="project" value="UniProtKB-UniRule"/>
</dbReference>
<feature type="region of interest" description="Disordered" evidence="5">
    <location>
        <begin position="197"/>
        <end position="231"/>
    </location>
</feature>
<feature type="compositionally biased region" description="Low complexity" evidence="5">
    <location>
        <begin position="138"/>
        <end position="154"/>
    </location>
</feature>
<dbReference type="GeneID" id="36577803"/>
<evidence type="ECO:0000256" key="3">
    <source>
        <dbReference type="ARBA" id="ARBA00023242"/>
    </source>
</evidence>
<gene>
    <name evidence="7" type="ORF">M430DRAFT_92605</name>
</gene>
<dbReference type="STRING" id="857342.A0A2T3BG54"/>